<keyword evidence="3" id="KW-1185">Reference proteome</keyword>
<evidence type="ECO:0000313" key="3">
    <source>
        <dbReference type="Proteomes" id="UP000283269"/>
    </source>
</evidence>
<organism evidence="2 3">
    <name type="scientific">Psilocybe cyanescens</name>
    <dbReference type="NCBI Taxonomy" id="93625"/>
    <lineage>
        <taxon>Eukaryota</taxon>
        <taxon>Fungi</taxon>
        <taxon>Dikarya</taxon>
        <taxon>Basidiomycota</taxon>
        <taxon>Agaricomycotina</taxon>
        <taxon>Agaricomycetes</taxon>
        <taxon>Agaricomycetidae</taxon>
        <taxon>Agaricales</taxon>
        <taxon>Agaricineae</taxon>
        <taxon>Strophariaceae</taxon>
        <taxon>Psilocybe</taxon>
    </lineage>
</organism>
<dbReference type="AlphaFoldDB" id="A0A409X8I8"/>
<dbReference type="Gene3D" id="3.20.20.210">
    <property type="match status" value="2"/>
</dbReference>
<dbReference type="OrthoDB" id="7772923at2759"/>
<comment type="caution">
    <text evidence="2">The sequence shown here is derived from an EMBL/GenBank/DDBJ whole genome shotgun (WGS) entry which is preliminary data.</text>
</comment>
<dbReference type="GO" id="GO:0008270">
    <property type="term" value="F:zinc ion binding"/>
    <property type="evidence" value="ECO:0007669"/>
    <property type="project" value="InterPro"/>
</dbReference>
<dbReference type="InterPro" id="IPR038071">
    <property type="entry name" value="UROD/MetE-like_sf"/>
</dbReference>
<dbReference type="Pfam" id="PF01717">
    <property type="entry name" value="Meth_synt_2"/>
    <property type="match status" value="2"/>
</dbReference>
<dbReference type="SUPFAM" id="SSF51726">
    <property type="entry name" value="UROD/MetE-like"/>
    <property type="match status" value="1"/>
</dbReference>
<feature type="domain" description="Cobalamin-independent methionine synthase MetE C-terminal/archaeal" evidence="1">
    <location>
        <begin position="180"/>
        <end position="265"/>
    </location>
</feature>
<gene>
    <name evidence="2" type="ORF">CVT25_000008</name>
</gene>
<proteinExistence type="predicted"/>
<dbReference type="GO" id="GO:0009086">
    <property type="term" value="P:methionine biosynthetic process"/>
    <property type="evidence" value="ECO:0007669"/>
    <property type="project" value="InterPro"/>
</dbReference>
<dbReference type="InParanoid" id="A0A409X8I8"/>
<dbReference type="PANTHER" id="PTHR43844:SF2">
    <property type="entry name" value="SYNTHASE, VITAMIN-B12 INDEPENDENT, PUTATIVE (AFU_ORTHOLOGUE AFUA_3G12060)-RELATED"/>
    <property type="match status" value="1"/>
</dbReference>
<dbReference type="EMBL" id="NHYD01002390">
    <property type="protein sequence ID" value="PPQ87031.1"/>
    <property type="molecule type" value="Genomic_DNA"/>
</dbReference>
<reference evidence="2 3" key="1">
    <citation type="journal article" date="2018" name="Evol. Lett.">
        <title>Horizontal gene cluster transfer increased hallucinogenic mushroom diversity.</title>
        <authorList>
            <person name="Reynolds H.T."/>
            <person name="Vijayakumar V."/>
            <person name="Gluck-Thaler E."/>
            <person name="Korotkin H.B."/>
            <person name="Matheny P.B."/>
            <person name="Slot J.C."/>
        </authorList>
    </citation>
    <scope>NUCLEOTIDE SEQUENCE [LARGE SCALE GENOMIC DNA]</scope>
    <source>
        <strain evidence="2 3">2631</strain>
    </source>
</reference>
<dbReference type="CDD" id="cd03311">
    <property type="entry name" value="CIMS_C_terminal_like"/>
    <property type="match status" value="1"/>
</dbReference>
<feature type="domain" description="Cobalamin-independent methionine synthase MetE C-terminal/archaeal" evidence="1">
    <location>
        <begin position="17"/>
        <end position="97"/>
    </location>
</feature>
<evidence type="ECO:0000313" key="2">
    <source>
        <dbReference type="EMBL" id="PPQ87031.1"/>
    </source>
</evidence>
<dbReference type="STRING" id="93625.A0A409X8I8"/>
<evidence type="ECO:0000259" key="1">
    <source>
        <dbReference type="Pfam" id="PF01717"/>
    </source>
</evidence>
<protein>
    <recommendedName>
        <fullName evidence="1">Cobalamin-independent methionine synthase MetE C-terminal/archaeal domain-containing protein</fullName>
    </recommendedName>
</protein>
<accession>A0A409X8I8</accession>
<dbReference type="GO" id="GO:0003871">
    <property type="term" value="F:5-methyltetrahydropteroyltriglutamate-homocysteine S-methyltransferase activity"/>
    <property type="evidence" value="ECO:0007669"/>
    <property type="project" value="InterPro"/>
</dbReference>
<dbReference type="Proteomes" id="UP000283269">
    <property type="component" value="Unassembled WGS sequence"/>
</dbReference>
<sequence length="439" mass="50274">MSSVAAYTRPPFRAEHVGSLLRPKALYEKRQELEAGKCEAQDLKDVEDEAIKHVVKLQQDVGIKTITDGELRRGYFFEGVFDKLEGMTYVPNRPIAAFKPYIPHIALMYAAGMQEADTIFCDGKVRRTKSFYVDDFKYLKSLVAPEDVKYIKVTICSPSWFHQRHGSDDTYDLMIYNDDDEYFDDVGQAFREEIQELYELGCRHIQIDDPTFCYFCNDDMIFGMEQAGVDHEALLDTYIRAINIVTQGRPDDLTISVHMCRGNYKVRHPGSVDQFQCSQSYVCLLFRVVCISQKEVMGGLRLNSSTPWMSIFFMQVFHLNRSQLSTYTLLWQLEYDTERAGDFEPLKYLPLGKVVVLGLVTTKNPKLESIEHLKARVYEAAEILCQGSPKRSMEVALNQLCISTQCGFASVWEGNPVTEEDEIKKLALLVAAAEQIWHD</sequence>
<dbReference type="PANTHER" id="PTHR43844">
    <property type="entry name" value="METHIONINE SYNTHASE"/>
    <property type="match status" value="1"/>
</dbReference>
<dbReference type="InterPro" id="IPR002629">
    <property type="entry name" value="Met_Synth_C/arc"/>
</dbReference>
<name>A0A409X8I8_PSICY</name>